<organism evidence="1 2">
    <name type="scientific">Kushneria sinocarnis</name>
    <dbReference type="NCBI Taxonomy" id="595502"/>
    <lineage>
        <taxon>Bacteria</taxon>
        <taxon>Pseudomonadati</taxon>
        <taxon>Pseudomonadota</taxon>
        <taxon>Gammaproteobacteria</taxon>
        <taxon>Oceanospirillales</taxon>
        <taxon>Halomonadaceae</taxon>
        <taxon>Kushneria</taxon>
    </lineage>
</organism>
<evidence type="ECO:0000313" key="2">
    <source>
        <dbReference type="Proteomes" id="UP000281975"/>
    </source>
</evidence>
<keyword evidence="2" id="KW-1185">Reference proteome</keyword>
<sequence length="40" mass="4821">MKPRLIIVLIAAALIASVRRTLARRPRWRDRRPSRWQRSP</sequence>
<protein>
    <submittedName>
        <fullName evidence="1">Uncharacterized protein</fullName>
    </submittedName>
</protein>
<comment type="caution">
    <text evidence="1">The sequence shown here is derived from an EMBL/GenBank/DDBJ whole genome shotgun (WGS) entry which is preliminary data.</text>
</comment>
<dbReference type="Proteomes" id="UP000281975">
    <property type="component" value="Unassembled WGS sequence"/>
</dbReference>
<dbReference type="EMBL" id="RBIN01000005">
    <property type="protein sequence ID" value="RKR03519.1"/>
    <property type="molecule type" value="Genomic_DNA"/>
</dbReference>
<proteinExistence type="predicted"/>
<gene>
    <name evidence="1" type="ORF">C7446_2044</name>
</gene>
<reference evidence="1 2" key="1">
    <citation type="submission" date="2018-10" db="EMBL/GenBank/DDBJ databases">
        <title>Genomic Encyclopedia of Type Strains, Phase IV (KMG-IV): sequencing the most valuable type-strain genomes for metagenomic binning, comparative biology and taxonomic classification.</title>
        <authorList>
            <person name="Goeker M."/>
        </authorList>
    </citation>
    <scope>NUCLEOTIDE SEQUENCE [LARGE SCALE GENOMIC DNA]</scope>
    <source>
        <strain evidence="1 2">DSM 23229</strain>
    </source>
</reference>
<name>A0A420WWN4_9GAMM</name>
<evidence type="ECO:0000313" key="1">
    <source>
        <dbReference type="EMBL" id="RKR03519.1"/>
    </source>
</evidence>
<dbReference type="RefSeq" id="WP_281272348.1">
    <property type="nucleotide sequence ID" value="NZ_RBIN01000005.1"/>
</dbReference>
<dbReference type="AlphaFoldDB" id="A0A420WWN4"/>
<accession>A0A420WWN4</accession>